<gene>
    <name evidence="2" type="ORF">CO145_01420</name>
</gene>
<reference evidence="3" key="1">
    <citation type="submission" date="2017-09" db="EMBL/GenBank/DDBJ databases">
        <title>Depth-based differentiation of microbial function through sediment-hosted aquifers and enrichment of novel symbionts in the deep terrestrial subsurface.</title>
        <authorList>
            <person name="Probst A.J."/>
            <person name="Ladd B."/>
            <person name="Jarett J.K."/>
            <person name="Geller-Mcgrath D.E."/>
            <person name="Sieber C.M.K."/>
            <person name="Emerson J.B."/>
            <person name="Anantharaman K."/>
            <person name="Thomas B.C."/>
            <person name="Malmstrom R."/>
            <person name="Stieglmeier M."/>
            <person name="Klingl A."/>
            <person name="Woyke T."/>
            <person name="Ryan C.M."/>
            <person name="Banfield J.F."/>
        </authorList>
    </citation>
    <scope>NUCLEOTIDE SEQUENCE [LARGE SCALE GENOMIC DNA]</scope>
</reference>
<evidence type="ECO:0000313" key="2">
    <source>
        <dbReference type="EMBL" id="PJA84313.1"/>
    </source>
</evidence>
<protein>
    <submittedName>
        <fullName evidence="2">CDP-alcohol phosphatidyltransferase family protein</fullName>
    </submittedName>
</protein>
<name>A0A2M7Z562_9BACT</name>
<dbReference type="EMBL" id="PFVR01000048">
    <property type="protein sequence ID" value="PJA84313.1"/>
    <property type="molecule type" value="Genomic_DNA"/>
</dbReference>
<keyword evidence="1" id="KW-0812">Transmembrane</keyword>
<feature type="transmembrane region" description="Helical" evidence="1">
    <location>
        <begin position="44"/>
        <end position="63"/>
    </location>
</feature>
<feature type="non-terminal residue" evidence="2">
    <location>
        <position position="1"/>
    </location>
</feature>
<dbReference type="GO" id="GO:0016780">
    <property type="term" value="F:phosphotransferase activity, for other substituted phosphate groups"/>
    <property type="evidence" value="ECO:0007669"/>
    <property type="project" value="InterPro"/>
</dbReference>
<dbReference type="Gene3D" id="1.20.120.1760">
    <property type="match status" value="1"/>
</dbReference>
<dbReference type="AlphaFoldDB" id="A0A2M7Z562"/>
<feature type="transmembrane region" description="Helical" evidence="1">
    <location>
        <begin position="84"/>
        <end position="111"/>
    </location>
</feature>
<dbReference type="GO" id="GO:0016020">
    <property type="term" value="C:membrane"/>
    <property type="evidence" value="ECO:0007669"/>
    <property type="project" value="InterPro"/>
</dbReference>
<keyword evidence="1" id="KW-1133">Transmembrane helix</keyword>
<evidence type="ECO:0000256" key="1">
    <source>
        <dbReference type="SAM" id="Phobius"/>
    </source>
</evidence>
<dbReference type="Proteomes" id="UP000231034">
    <property type="component" value="Unassembled WGS sequence"/>
</dbReference>
<accession>A0A2M7Z562</accession>
<keyword evidence="2" id="KW-0808">Transferase</keyword>
<feature type="transmembrane region" description="Helical" evidence="1">
    <location>
        <begin position="21"/>
        <end position="38"/>
    </location>
</feature>
<keyword evidence="1" id="KW-0472">Membrane</keyword>
<evidence type="ECO:0000313" key="3">
    <source>
        <dbReference type="Proteomes" id="UP000231034"/>
    </source>
</evidence>
<dbReference type="InterPro" id="IPR000462">
    <property type="entry name" value="CDP-OH_P_trans"/>
</dbReference>
<sequence>AKFLEKKTKKGAYLDTISDRYVEGIILLGFLFLPLADFLLPAKIWIFLAFFGSLMTTYSKAAAKEKELTQKELKKGLLGRAERIILISLAIFLGIFNLSWMLYPIIFLAVFSNLTALQRIYLSLK</sequence>
<dbReference type="GO" id="GO:0008654">
    <property type="term" value="P:phospholipid biosynthetic process"/>
    <property type="evidence" value="ECO:0007669"/>
    <property type="project" value="InterPro"/>
</dbReference>
<proteinExistence type="predicted"/>
<organism evidence="2 3">
    <name type="scientific">Candidatus Nealsonbacteria bacterium CG_4_9_14_3_um_filter_37_13</name>
    <dbReference type="NCBI Taxonomy" id="1974695"/>
    <lineage>
        <taxon>Bacteria</taxon>
        <taxon>Candidatus Nealsoniibacteriota</taxon>
    </lineage>
</organism>
<comment type="caution">
    <text evidence="2">The sequence shown here is derived from an EMBL/GenBank/DDBJ whole genome shotgun (WGS) entry which is preliminary data.</text>
</comment>
<dbReference type="InterPro" id="IPR043130">
    <property type="entry name" value="CDP-OH_PTrfase_TM_dom"/>
</dbReference>
<dbReference type="Pfam" id="PF01066">
    <property type="entry name" value="CDP-OH_P_transf"/>
    <property type="match status" value="1"/>
</dbReference>